<dbReference type="EMBL" id="CABVJE010000006">
    <property type="protein sequence ID" value="VVP91217.1"/>
    <property type="molecule type" value="Genomic_DNA"/>
</dbReference>
<evidence type="ECO:0000313" key="1">
    <source>
        <dbReference type="EMBL" id="VVP91217.1"/>
    </source>
</evidence>
<organism evidence="1 2">
    <name type="scientific">Pseudomonas fluorescens</name>
    <dbReference type="NCBI Taxonomy" id="294"/>
    <lineage>
        <taxon>Bacteria</taxon>
        <taxon>Pseudomonadati</taxon>
        <taxon>Pseudomonadota</taxon>
        <taxon>Gammaproteobacteria</taxon>
        <taxon>Pseudomonadales</taxon>
        <taxon>Pseudomonadaceae</taxon>
        <taxon>Pseudomonas</taxon>
    </lineage>
</organism>
<proteinExistence type="predicted"/>
<dbReference type="AlphaFoldDB" id="A0A5E7T009"/>
<reference evidence="1 2" key="1">
    <citation type="submission" date="2019-09" db="EMBL/GenBank/DDBJ databases">
        <authorList>
            <person name="Chandra G."/>
            <person name="Truman W A."/>
        </authorList>
    </citation>
    <scope>NUCLEOTIDE SEQUENCE [LARGE SCALE GENOMIC DNA]</scope>
    <source>
        <strain evidence="1">PS938</strain>
    </source>
</reference>
<accession>A0A5E7T009</accession>
<protein>
    <submittedName>
        <fullName evidence="1">Uncharacterized protein</fullName>
    </submittedName>
</protein>
<name>A0A5E7T009_PSEFL</name>
<gene>
    <name evidence="1" type="ORF">PS938_01592</name>
</gene>
<sequence length="36" mass="4094">MDVNDNACNRNERVIQTFFASKLAPTGFFVYQLAVL</sequence>
<dbReference type="Proteomes" id="UP000327191">
    <property type="component" value="Unassembled WGS sequence"/>
</dbReference>
<evidence type="ECO:0000313" key="2">
    <source>
        <dbReference type="Proteomes" id="UP000327191"/>
    </source>
</evidence>